<proteinExistence type="predicted"/>
<gene>
    <name evidence="2" type="ORF">EYF80_003944</name>
</gene>
<evidence type="ECO:0000256" key="1">
    <source>
        <dbReference type="SAM" id="MobiDB-lite"/>
    </source>
</evidence>
<dbReference type="EMBL" id="SRLO01000019">
    <property type="protein sequence ID" value="TNN85697.1"/>
    <property type="molecule type" value="Genomic_DNA"/>
</dbReference>
<protein>
    <submittedName>
        <fullName evidence="2">Uncharacterized protein</fullName>
    </submittedName>
</protein>
<dbReference type="Proteomes" id="UP000314294">
    <property type="component" value="Unassembled WGS sequence"/>
</dbReference>
<evidence type="ECO:0000313" key="3">
    <source>
        <dbReference type="Proteomes" id="UP000314294"/>
    </source>
</evidence>
<sequence length="258" mass="26995">MMHRARLPSSNPASPTPDGCLSHNAVRSQMPTEEVTNTLQVSVPLRPQPGVVVGKGRQSQVSKLLARAEEDGVLGVEDRGVAAGGVAAGLPVPLLGVQAEELMGAGVSDPGTPACSLLRILTSLESSCWLITESASSAACRLASATVCSILARSVLIISCALRSASETAFCNSDTACRFTSFTASSGKSADTEEVKPPVPAICETELKVKLIDPVFKATQLSGLKKFPIAKCSKYTVIYWKYPQHPAPLCPGTYGTAH</sequence>
<feature type="region of interest" description="Disordered" evidence="1">
    <location>
        <begin position="1"/>
        <end position="24"/>
    </location>
</feature>
<keyword evidence="3" id="KW-1185">Reference proteome</keyword>
<reference evidence="2 3" key="1">
    <citation type="submission" date="2019-03" db="EMBL/GenBank/DDBJ databases">
        <title>First draft genome of Liparis tanakae, snailfish: a comprehensive survey of snailfish specific genes.</title>
        <authorList>
            <person name="Kim W."/>
            <person name="Song I."/>
            <person name="Jeong J.-H."/>
            <person name="Kim D."/>
            <person name="Kim S."/>
            <person name="Ryu S."/>
            <person name="Song J.Y."/>
            <person name="Lee S.K."/>
        </authorList>
    </citation>
    <scope>NUCLEOTIDE SEQUENCE [LARGE SCALE GENOMIC DNA]</scope>
    <source>
        <tissue evidence="2">Muscle</tissue>
    </source>
</reference>
<name>A0A4Z2J6P7_9TELE</name>
<dbReference type="AlphaFoldDB" id="A0A4Z2J6P7"/>
<organism evidence="2 3">
    <name type="scientific">Liparis tanakae</name>
    <name type="common">Tanaka's snailfish</name>
    <dbReference type="NCBI Taxonomy" id="230148"/>
    <lineage>
        <taxon>Eukaryota</taxon>
        <taxon>Metazoa</taxon>
        <taxon>Chordata</taxon>
        <taxon>Craniata</taxon>
        <taxon>Vertebrata</taxon>
        <taxon>Euteleostomi</taxon>
        <taxon>Actinopterygii</taxon>
        <taxon>Neopterygii</taxon>
        <taxon>Teleostei</taxon>
        <taxon>Neoteleostei</taxon>
        <taxon>Acanthomorphata</taxon>
        <taxon>Eupercaria</taxon>
        <taxon>Perciformes</taxon>
        <taxon>Cottioidei</taxon>
        <taxon>Cottales</taxon>
        <taxon>Liparidae</taxon>
        <taxon>Liparis</taxon>
    </lineage>
</organism>
<comment type="caution">
    <text evidence="2">The sequence shown here is derived from an EMBL/GenBank/DDBJ whole genome shotgun (WGS) entry which is preliminary data.</text>
</comment>
<accession>A0A4Z2J6P7</accession>
<evidence type="ECO:0000313" key="2">
    <source>
        <dbReference type="EMBL" id="TNN85697.1"/>
    </source>
</evidence>